<keyword evidence="6" id="KW-0862">Zinc</keyword>
<dbReference type="GO" id="GO:0003906">
    <property type="term" value="F:DNA-(apurinic or apyrimidinic site) endonuclease activity"/>
    <property type="evidence" value="ECO:0007669"/>
    <property type="project" value="InterPro"/>
</dbReference>
<dbReference type="AlphaFoldDB" id="A0A4R2F6F0"/>
<dbReference type="GO" id="GO:0006284">
    <property type="term" value="P:base-excision repair"/>
    <property type="evidence" value="ECO:0007669"/>
    <property type="project" value="InterPro"/>
</dbReference>
<evidence type="ECO:0000256" key="6">
    <source>
        <dbReference type="ARBA" id="ARBA00022833"/>
    </source>
</evidence>
<protein>
    <submittedName>
        <fullName evidence="14">Formamidopyrimidine-DNA glycosylase</fullName>
    </submittedName>
</protein>
<dbReference type="SUPFAM" id="SSF46946">
    <property type="entry name" value="S13-like H2TH domain"/>
    <property type="match status" value="1"/>
</dbReference>
<dbReference type="GO" id="GO:0034039">
    <property type="term" value="F:8-oxo-7,8-dihydroguanine DNA N-glycosylase activity"/>
    <property type="evidence" value="ECO:0007669"/>
    <property type="project" value="TreeGrafter"/>
</dbReference>
<dbReference type="PROSITE" id="PS51066">
    <property type="entry name" value="ZF_FPG_2"/>
    <property type="match status" value="1"/>
</dbReference>
<feature type="domain" description="FPG-type" evidence="13">
    <location>
        <begin position="227"/>
        <end position="273"/>
    </location>
</feature>
<keyword evidence="4 12" id="KW-0863">Zinc-finger</keyword>
<dbReference type="GO" id="GO:0008270">
    <property type="term" value="F:zinc ion binding"/>
    <property type="evidence" value="ECO:0007669"/>
    <property type="project" value="UniProtKB-KW"/>
</dbReference>
<keyword evidence="10" id="KW-0511">Multifunctional enzyme</keyword>
<proteinExistence type="inferred from homology"/>
<comment type="caution">
    <text evidence="14">The sequence shown here is derived from an EMBL/GenBank/DDBJ whole genome shotgun (WGS) entry which is preliminary data.</text>
</comment>
<keyword evidence="7" id="KW-0238">DNA-binding</keyword>
<evidence type="ECO:0000313" key="14">
    <source>
        <dbReference type="EMBL" id="TCN72790.1"/>
    </source>
</evidence>
<evidence type="ECO:0000256" key="11">
    <source>
        <dbReference type="ARBA" id="ARBA00023295"/>
    </source>
</evidence>
<evidence type="ECO:0000256" key="10">
    <source>
        <dbReference type="ARBA" id="ARBA00023268"/>
    </source>
</evidence>
<dbReference type="InterPro" id="IPR010979">
    <property type="entry name" value="Ribosomal_uS13-like_H2TH"/>
</dbReference>
<organism evidence="14 15">
    <name type="scientific">Acetobacteroides hydrogenigenes</name>
    <dbReference type="NCBI Taxonomy" id="979970"/>
    <lineage>
        <taxon>Bacteria</taxon>
        <taxon>Pseudomonadati</taxon>
        <taxon>Bacteroidota</taxon>
        <taxon>Bacteroidia</taxon>
        <taxon>Bacteroidales</taxon>
        <taxon>Rikenellaceae</taxon>
        <taxon>Acetobacteroides</taxon>
    </lineage>
</organism>
<keyword evidence="11" id="KW-0326">Glycosidase</keyword>
<evidence type="ECO:0000256" key="9">
    <source>
        <dbReference type="ARBA" id="ARBA00023239"/>
    </source>
</evidence>
<dbReference type="RefSeq" id="WP_131837582.1">
    <property type="nucleotide sequence ID" value="NZ_SLWB01000001.1"/>
</dbReference>
<dbReference type="GO" id="GO:0016829">
    <property type="term" value="F:lyase activity"/>
    <property type="evidence" value="ECO:0007669"/>
    <property type="project" value="UniProtKB-KW"/>
</dbReference>
<dbReference type="SMART" id="SM01232">
    <property type="entry name" value="H2TH"/>
    <property type="match status" value="1"/>
</dbReference>
<dbReference type="SUPFAM" id="SSF81624">
    <property type="entry name" value="N-terminal domain of MutM-like DNA repair proteins"/>
    <property type="match status" value="1"/>
</dbReference>
<evidence type="ECO:0000259" key="13">
    <source>
        <dbReference type="PROSITE" id="PS51066"/>
    </source>
</evidence>
<keyword evidence="2" id="KW-0479">Metal-binding</keyword>
<dbReference type="Proteomes" id="UP000294830">
    <property type="component" value="Unassembled WGS sequence"/>
</dbReference>
<sequence length="276" mass="29781">MLEIPESKTIGLQANETLVGRTITEVVNATSPHKFAFFSGDPTAYGALLVGRTVMSARGHGMFVDVCLDGDAAITIGDGTNMRYYAPHDPHPAKHQLLVGLDDGSCLAFTVAMYGSICAYRGALDNKYHRGSLGSLSPLDDAFDEQHFENLFRSTTKDLSMKALLATEQRIPGLGNGVLQDILFNAGIHPKRKKSTLSDFQKGELFHCLKVTLRSMTDRGGRDTERDLFGQAGGYATLLSKNTVANPCPRCGGAIAKEAYLGGAVYYCPVCQPLAR</sequence>
<keyword evidence="8" id="KW-0234">DNA repair</keyword>
<name>A0A4R2F6F0_9BACT</name>
<dbReference type="OrthoDB" id="9800855at2"/>
<dbReference type="PANTHER" id="PTHR22993">
    <property type="entry name" value="FORMAMIDOPYRIMIDINE-DNA GLYCOSYLASE"/>
    <property type="match status" value="1"/>
</dbReference>
<evidence type="ECO:0000256" key="3">
    <source>
        <dbReference type="ARBA" id="ARBA00022763"/>
    </source>
</evidence>
<keyword evidence="5" id="KW-0378">Hydrolase</keyword>
<evidence type="ECO:0000313" key="15">
    <source>
        <dbReference type="Proteomes" id="UP000294830"/>
    </source>
</evidence>
<evidence type="ECO:0000256" key="8">
    <source>
        <dbReference type="ARBA" id="ARBA00023204"/>
    </source>
</evidence>
<dbReference type="InterPro" id="IPR000214">
    <property type="entry name" value="Znf_DNA_glyclase/AP_lyase"/>
</dbReference>
<dbReference type="InterPro" id="IPR035937">
    <property type="entry name" value="FPG_N"/>
</dbReference>
<evidence type="ECO:0000256" key="5">
    <source>
        <dbReference type="ARBA" id="ARBA00022801"/>
    </source>
</evidence>
<reference evidence="14 15" key="1">
    <citation type="submission" date="2019-03" db="EMBL/GenBank/DDBJ databases">
        <title>Genomic Encyclopedia of Archaeal and Bacterial Type Strains, Phase II (KMG-II): from individual species to whole genera.</title>
        <authorList>
            <person name="Goeker M."/>
        </authorList>
    </citation>
    <scope>NUCLEOTIDE SEQUENCE [LARGE SCALE GENOMIC DNA]</scope>
    <source>
        <strain evidence="14 15">RL-C</strain>
    </source>
</reference>
<evidence type="ECO:0000256" key="4">
    <source>
        <dbReference type="ARBA" id="ARBA00022771"/>
    </source>
</evidence>
<dbReference type="GO" id="GO:0003684">
    <property type="term" value="F:damaged DNA binding"/>
    <property type="evidence" value="ECO:0007669"/>
    <property type="project" value="InterPro"/>
</dbReference>
<keyword evidence="15" id="KW-1185">Reference proteome</keyword>
<evidence type="ECO:0000256" key="2">
    <source>
        <dbReference type="ARBA" id="ARBA00022723"/>
    </source>
</evidence>
<gene>
    <name evidence="14" type="ORF">CLV25_1018</name>
</gene>
<evidence type="ECO:0000256" key="12">
    <source>
        <dbReference type="PROSITE-ProRule" id="PRU00391"/>
    </source>
</evidence>
<dbReference type="SUPFAM" id="SSF57716">
    <property type="entry name" value="Glucocorticoid receptor-like (DNA-binding domain)"/>
    <property type="match status" value="1"/>
</dbReference>
<comment type="similarity">
    <text evidence="1">Belongs to the FPG family.</text>
</comment>
<evidence type="ECO:0000256" key="7">
    <source>
        <dbReference type="ARBA" id="ARBA00023125"/>
    </source>
</evidence>
<dbReference type="EMBL" id="SLWB01000001">
    <property type="protein sequence ID" value="TCN72790.1"/>
    <property type="molecule type" value="Genomic_DNA"/>
</dbReference>
<evidence type="ECO:0000256" key="1">
    <source>
        <dbReference type="ARBA" id="ARBA00009409"/>
    </source>
</evidence>
<dbReference type="PANTHER" id="PTHR22993:SF9">
    <property type="entry name" value="FORMAMIDOPYRIMIDINE-DNA GLYCOSYLASE"/>
    <property type="match status" value="1"/>
</dbReference>
<dbReference type="Gene3D" id="1.10.8.50">
    <property type="match status" value="1"/>
</dbReference>
<accession>A0A4R2F6F0</accession>
<keyword evidence="3" id="KW-0227">DNA damage</keyword>
<dbReference type="InterPro" id="IPR015886">
    <property type="entry name" value="H2TH_FPG"/>
</dbReference>
<keyword evidence="9" id="KW-0456">Lyase</keyword>